<reference evidence="3 4" key="1">
    <citation type="submission" date="2015-09" db="EMBL/GenBank/DDBJ databases">
        <authorList>
            <consortium name="Pathogen Informatics"/>
        </authorList>
    </citation>
    <scope>NUCLEOTIDE SEQUENCE [LARGE SCALE GENOMIC DNA]</scope>
    <source>
        <strain evidence="3 4">2789STDY5834921</strain>
    </source>
</reference>
<dbReference type="Proteomes" id="UP000095413">
    <property type="component" value="Unassembled WGS sequence"/>
</dbReference>
<sequence>MEVTTIASFDQKLRTLYLMEILLERTDDEHMLNASELCTILDQEYGISTDRRTIYTEMEILDKFGLDIQQKKGKCPGYYIGARDFELPELKLLVDAVQSSKFITEKKSKELIQKLEKLCCKTDAEMLSRYVFIVNRPKTENETVYYNVDYIHTAIYENKQIKFHYAEWTVKKELKFKKNGAFYVASPWALTWDDENYYLVAYDATAGIIKHYRVDKMRDTEIIEADRKGEESFKNFDLAAFAKKTFGMYGGVDAEVTLECRNELAGVVIDRFGHGVWMCPHGEDHFRARVSVAVSSQFFGWITGIGFGMRIVGPEDVRQRYKEYLQSVIQNYMD</sequence>
<proteinExistence type="predicted"/>
<name>A0A174NNV2_9FIRM</name>
<feature type="domain" description="WYL" evidence="1">
    <location>
        <begin position="149"/>
        <end position="221"/>
    </location>
</feature>
<dbReference type="InterPro" id="IPR057727">
    <property type="entry name" value="WCX_dom"/>
</dbReference>
<dbReference type="Pfam" id="PF13280">
    <property type="entry name" value="WYL"/>
    <property type="match status" value="1"/>
</dbReference>
<accession>A0A174NNV2</accession>
<gene>
    <name evidence="3" type="ORF">ERS852533_01496</name>
</gene>
<evidence type="ECO:0000313" key="3">
    <source>
        <dbReference type="EMBL" id="CUP48348.1"/>
    </source>
</evidence>
<evidence type="ECO:0000259" key="2">
    <source>
        <dbReference type="Pfam" id="PF25583"/>
    </source>
</evidence>
<dbReference type="SUPFAM" id="SSF46785">
    <property type="entry name" value="Winged helix' DNA-binding domain"/>
    <property type="match status" value="1"/>
</dbReference>
<dbReference type="InterPro" id="IPR036390">
    <property type="entry name" value="WH_DNA-bd_sf"/>
</dbReference>
<organism evidence="3 4">
    <name type="scientific">Blautia obeum</name>
    <dbReference type="NCBI Taxonomy" id="40520"/>
    <lineage>
        <taxon>Bacteria</taxon>
        <taxon>Bacillati</taxon>
        <taxon>Bacillota</taxon>
        <taxon>Clostridia</taxon>
        <taxon>Lachnospirales</taxon>
        <taxon>Lachnospiraceae</taxon>
        <taxon>Blautia</taxon>
    </lineage>
</organism>
<feature type="domain" description="WCX" evidence="2">
    <location>
        <begin position="255"/>
        <end position="327"/>
    </location>
</feature>
<dbReference type="Pfam" id="PF25583">
    <property type="entry name" value="WCX"/>
    <property type="match status" value="1"/>
</dbReference>
<dbReference type="EMBL" id="CZBA01000007">
    <property type="protein sequence ID" value="CUP48348.1"/>
    <property type="molecule type" value="Genomic_DNA"/>
</dbReference>
<dbReference type="InterPro" id="IPR026881">
    <property type="entry name" value="WYL_dom"/>
</dbReference>
<evidence type="ECO:0000313" key="4">
    <source>
        <dbReference type="Proteomes" id="UP000095413"/>
    </source>
</evidence>
<evidence type="ECO:0000259" key="1">
    <source>
        <dbReference type="Pfam" id="PF13280"/>
    </source>
</evidence>
<dbReference type="PANTHER" id="PTHR34580">
    <property type="match status" value="1"/>
</dbReference>
<dbReference type="PANTHER" id="PTHR34580:SF1">
    <property type="entry name" value="PROTEIN PAFC"/>
    <property type="match status" value="1"/>
</dbReference>
<dbReference type="PROSITE" id="PS52050">
    <property type="entry name" value="WYL"/>
    <property type="match status" value="1"/>
</dbReference>
<protein>
    <submittedName>
        <fullName evidence="3">Uncharacterized protein</fullName>
    </submittedName>
</protein>
<dbReference type="AlphaFoldDB" id="A0A174NNV2"/>
<dbReference type="InterPro" id="IPR051534">
    <property type="entry name" value="CBASS_pafABC_assoc_protein"/>
</dbReference>